<dbReference type="PROSITE" id="PS00107">
    <property type="entry name" value="PROTEIN_KINASE_ATP"/>
    <property type="match status" value="1"/>
</dbReference>
<evidence type="ECO:0000256" key="3">
    <source>
        <dbReference type="PROSITE-ProRule" id="PRU00339"/>
    </source>
</evidence>
<dbReference type="InterPro" id="IPR008271">
    <property type="entry name" value="Ser/Thr_kinase_AS"/>
</dbReference>
<dbReference type="InterPro" id="IPR000719">
    <property type="entry name" value="Prot_kinase_dom"/>
</dbReference>
<dbReference type="PROSITE" id="PS50005">
    <property type="entry name" value="TPR"/>
    <property type="match status" value="1"/>
</dbReference>
<evidence type="ECO:0000259" key="4">
    <source>
        <dbReference type="PROSITE" id="PS50011"/>
    </source>
</evidence>
<dbReference type="GO" id="GO:0004674">
    <property type="term" value="F:protein serine/threonine kinase activity"/>
    <property type="evidence" value="ECO:0007669"/>
    <property type="project" value="TreeGrafter"/>
</dbReference>
<keyword evidence="5" id="KW-0418">Kinase</keyword>
<dbReference type="Gene3D" id="1.25.40.10">
    <property type="entry name" value="Tetratricopeptide repeat domain"/>
    <property type="match status" value="1"/>
</dbReference>
<evidence type="ECO:0000256" key="1">
    <source>
        <dbReference type="ARBA" id="ARBA00022741"/>
    </source>
</evidence>
<dbReference type="PANTHER" id="PTHR44167:SF24">
    <property type="entry name" value="SERINE_THREONINE-PROTEIN KINASE CHK2"/>
    <property type="match status" value="1"/>
</dbReference>
<dbReference type="Pfam" id="PF00069">
    <property type="entry name" value="Pkinase"/>
    <property type="match status" value="1"/>
</dbReference>
<reference evidence="5 6" key="1">
    <citation type="submission" date="2019-10" db="EMBL/GenBank/DDBJ databases">
        <title>Genome Sequences from Six Type Strain Members of the Archaeal Family Sulfolobaceae: Acidianus ambivalens, Acidianus infernus, Metallosphaera prunae, Stygiolobus azoricus, Sulfolobus metallicus, and Sulfurisphaera ohwakuensis.</title>
        <authorList>
            <person name="Counts J.A."/>
            <person name="Kelly R.M."/>
        </authorList>
    </citation>
    <scope>NUCLEOTIDE SEQUENCE [LARGE SCALE GENOMIC DNA]</scope>
    <source>
        <strain evidence="5 6">FC6</strain>
    </source>
</reference>
<dbReference type="RefSeq" id="WP_156005502.1">
    <property type="nucleotide sequence ID" value="NZ_CP045483.1"/>
</dbReference>
<dbReference type="Pfam" id="PF12895">
    <property type="entry name" value="ANAPC3"/>
    <property type="match status" value="1"/>
</dbReference>
<dbReference type="EMBL" id="CP045483">
    <property type="protein sequence ID" value="QGR19092.1"/>
    <property type="molecule type" value="Genomic_DNA"/>
</dbReference>
<keyword evidence="1" id="KW-0547">Nucleotide-binding</keyword>
<evidence type="ECO:0000256" key="2">
    <source>
        <dbReference type="ARBA" id="ARBA00022840"/>
    </source>
</evidence>
<dbReference type="AlphaFoldDB" id="A0A650CN51"/>
<dbReference type="GeneID" id="42798060"/>
<dbReference type="InterPro" id="IPR011990">
    <property type="entry name" value="TPR-like_helical_dom_sf"/>
</dbReference>
<dbReference type="KEGG" id="sazo:D1868_03275"/>
<dbReference type="SMART" id="SM00220">
    <property type="entry name" value="S_TKc"/>
    <property type="match status" value="1"/>
</dbReference>
<dbReference type="PANTHER" id="PTHR44167">
    <property type="entry name" value="OVARIAN-SPECIFIC SERINE/THREONINE-PROTEIN KINASE LOK-RELATED"/>
    <property type="match status" value="1"/>
</dbReference>
<dbReference type="OrthoDB" id="41005at2157"/>
<keyword evidence="5" id="KW-0808">Transferase</keyword>
<evidence type="ECO:0000313" key="6">
    <source>
        <dbReference type="Proteomes" id="UP000423396"/>
    </source>
</evidence>
<keyword evidence="2" id="KW-0067">ATP-binding</keyword>
<dbReference type="SUPFAM" id="SSF48452">
    <property type="entry name" value="TPR-like"/>
    <property type="match status" value="1"/>
</dbReference>
<dbReference type="PROSITE" id="PS00108">
    <property type="entry name" value="PROTEIN_KINASE_ST"/>
    <property type="match status" value="1"/>
</dbReference>
<dbReference type="Proteomes" id="UP000423396">
    <property type="component" value="Chromosome"/>
</dbReference>
<dbReference type="InterPro" id="IPR017441">
    <property type="entry name" value="Protein_kinase_ATP_BS"/>
</dbReference>
<keyword evidence="3" id="KW-0802">TPR repeat</keyword>
<dbReference type="Gene3D" id="1.10.510.10">
    <property type="entry name" value="Transferase(Phosphotransferase) domain 1"/>
    <property type="match status" value="1"/>
</dbReference>
<gene>
    <name evidence="5" type="ORF">D1868_03275</name>
</gene>
<proteinExistence type="predicted"/>
<dbReference type="SUPFAM" id="SSF56112">
    <property type="entry name" value="Protein kinase-like (PK-like)"/>
    <property type="match status" value="1"/>
</dbReference>
<feature type="repeat" description="TPR" evidence="3">
    <location>
        <begin position="237"/>
        <end position="270"/>
    </location>
</feature>
<dbReference type="PROSITE" id="PS50011">
    <property type="entry name" value="PROTEIN_KINASE_DOM"/>
    <property type="match status" value="1"/>
</dbReference>
<dbReference type="InterPro" id="IPR011009">
    <property type="entry name" value="Kinase-like_dom_sf"/>
</dbReference>
<feature type="domain" description="Protein kinase" evidence="4">
    <location>
        <begin position="366"/>
        <end position="653"/>
    </location>
</feature>
<organism evidence="5 6">
    <name type="scientific">Stygiolobus azoricus</name>
    <dbReference type="NCBI Taxonomy" id="41675"/>
    <lineage>
        <taxon>Archaea</taxon>
        <taxon>Thermoproteota</taxon>
        <taxon>Thermoprotei</taxon>
        <taxon>Sulfolobales</taxon>
        <taxon>Sulfolobaceae</taxon>
        <taxon>Stygiolobus</taxon>
    </lineage>
</organism>
<accession>A0A650CN51</accession>
<dbReference type="GO" id="GO:0005524">
    <property type="term" value="F:ATP binding"/>
    <property type="evidence" value="ECO:0007669"/>
    <property type="project" value="UniProtKB-KW"/>
</dbReference>
<protein>
    <submittedName>
        <fullName evidence="5">Protein kinase</fullName>
    </submittedName>
</protein>
<evidence type="ECO:0000313" key="5">
    <source>
        <dbReference type="EMBL" id="QGR19092.1"/>
    </source>
</evidence>
<dbReference type="SMART" id="SM00028">
    <property type="entry name" value="TPR"/>
    <property type="match status" value="2"/>
</dbReference>
<dbReference type="CDD" id="cd14014">
    <property type="entry name" value="STKc_PknB_like"/>
    <property type="match status" value="1"/>
</dbReference>
<dbReference type="InterPro" id="IPR019734">
    <property type="entry name" value="TPR_rpt"/>
</dbReference>
<dbReference type="GO" id="GO:0005737">
    <property type="term" value="C:cytoplasm"/>
    <property type="evidence" value="ECO:0007669"/>
    <property type="project" value="TreeGrafter"/>
</dbReference>
<keyword evidence="6" id="KW-1185">Reference proteome</keyword>
<sequence length="667" mass="76734">MFILFTKDGEYYLYLDGTLRKTQERPKLRGDVIGYVIKYENGKVKLTSTPVYDSSKLDGLKEAVLVDRIEELNAYIFQTPDSVILHFGEIRGNVVENIPYLLVHGVPIPKGDVKTLMNYMDTSYELTKYMLREHNNPEVVRAAVIALSRLNKCNEAIQLYNTLTSKFPEESLAVAECYEKVGEELEALKIYSFFSENKYRELEKKLRERANSLIDEFDRTSNVKALFEALKVLPTYDAPALKLGWYFLSKKNYKEAVKYFEEAVKLRRDFSNLLALANAYVKNQQYEQALKVIEEAEKLRRNSSTAYLKGLAYEALNSPSNAMKEFLFACKEGFVEACSKVKPYMLYTPRDEFDPSSWIGYVLYGYKVEKVIGTGGMGYVLLVEKGMRKFAMKVVKKEFRYDELLYEVAKMQEISKGSTNLVRIFASFVDENFTDYYSSPPAIVMEYMEGGDLREILVNSEFSTLRHSSKWSQIVAVIFSKIADAVIHINKNGYVHCDIKPSNVLFTSRLPKYGDEALDVLTTGRVEPKLSDLGSAVKLGLPVIHYTPYYAHPMQRFGGKAEYNFDVYSFTVSLYVALTNNFPFPEWLEREIEEAVTDPSKREIALKDFYSLEPRLDYIPEEFRDIIEKGLKGELSMEMISRELKYIVRYNYGIDLQSNNTASTTEI</sequence>
<name>A0A650CN51_9CREN</name>